<dbReference type="PANTHER" id="PTHR20908">
    <property type="entry name" value="LD15586P"/>
    <property type="match status" value="1"/>
</dbReference>
<dbReference type="GeneID" id="113212920"/>
<dbReference type="GO" id="GO:0017171">
    <property type="term" value="F:serine hydrolase activity"/>
    <property type="evidence" value="ECO:0007669"/>
    <property type="project" value="TreeGrafter"/>
</dbReference>
<dbReference type="Pfam" id="PF05705">
    <property type="entry name" value="DUF829"/>
    <property type="match status" value="1"/>
</dbReference>
<sequence>MKQIVGYSRGVTSVRSIMTGSSVRAALSAGVKYQRQHHLSLRGTIFSNAPKMTFTTRPCFASNLLPTARSFSSQAVTKNLRLMTPEDDKPKVDQKSLTVEIRKERPLVVFLEWMAAHRNHVKKFTDLYLGSGYDVLVAPLKPSQLLFPTSGSQVVAAELAQFLANNSHYSRILVHGFSIGGYVWGEVELLLSRDSSRYSSVIKRIHGQVWDSVVGLESIIQGFPLAVFPRNFLLRTAFSNYLGLHLWMFKNVATKHYHASSACFHHPPVKAPALVLASRGDPICSFKEMMEVVDDWREDKIEVTVKLWDDSPHVGHLRKHRVEYIAELNKFLQGLQLPTVHDNEGSTISSKL</sequence>
<organism evidence="1 2">
    <name type="scientific">Frankliniella occidentalis</name>
    <name type="common">Western flower thrips</name>
    <name type="synonym">Euthrips occidentalis</name>
    <dbReference type="NCBI Taxonomy" id="133901"/>
    <lineage>
        <taxon>Eukaryota</taxon>
        <taxon>Metazoa</taxon>
        <taxon>Ecdysozoa</taxon>
        <taxon>Arthropoda</taxon>
        <taxon>Hexapoda</taxon>
        <taxon>Insecta</taxon>
        <taxon>Pterygota</taxon>
        <taxon>Neoptera</taxon>
        <taxon>Paraneoptera</taxon>
        <taxon>Thysanoptera</taxon>
        <taxon>Terebrantia</taxon>
        <taxon>Thripoidea</taxon>
        <taxon>Thripidae</taxon>
        <taxon>Frankliniella</taxon>
    </lineage>
</organism>
<dbReference type="Gene3D" id="3.40.50.1820">
    <property type="entry name" value="alpha/beta hydrolase"/>
    <property type="match status" value="1"/>
</dbReference>
<gene>
    <name evidence="2" type="primary">LOC113212920</name>
</gene>
<dbReference type="RefSeq" id="XP_052121562.1">
    <property type="nucleotide sequence ID" value="XM_052265602.1"/>
</dbReference>
<evidence type="ECO:0000313" key="1">
    <source>
        <dbReference type="Proteomes" id="UP000504606"/>
    </source>
</evidence>
<proteinExistence type="predicted"/>
<protein>
    <submittedName>
        <fullName evidence="2">Uncharacterized protein LOC113212920 isoform X1</fullName>
    </submittedName>
</protein>
<keyword evidence="1" id="KW-1185">Reference proteome</keyword>
<reference evidence="2" key="1">
    <citation type="submission" date="2025-08" db="UniProtKB">
        <authorList>
            <consortium name="RefSeq"/>
        </authorList>
    </citation>
    <scope>IDENTIFICATION</scope>
    <source>
        <tissue evidence="2">Whole organism</tissue>
    </source>
</reference>
<dbReference type="OrthoDB" id="77878at2759"/>
<dbReference type="InterPro" id="IPR008547">
    <property type="entry name" value="DUF829_TMEM53"/>
</dbReference>
<dbReference type="AlphaFoldDB" id="A0A9C6WML0"/>
<evidence type="ECO:0000313" key="2">
    <source>
        <dbReference type="RefSeq" id="XP_052121562.1"/>
    </source>
</evidence>
<name>A0A9C6WML0_FRAOC</name>
<dbReference type="Proteomes" id="UP000504606">
    <property type="component" value="Unplaced"/>
</dbReference>
<dbReference type="InterPro" id="IPR029058">
    <property type="entry name" value="AB_hydrolase_fold"/>
</dbReference>
<accession>A0A9C6WML0</accession>
<dbReference type="PANTHER" id="PTHR20908:SF1">
    <property type="entry name" value="LD15586P"/>
    <property type="match status" value="1"/>
</dbReference>
<dbReference type="SUPFAM" id="SSF53474">
    <property type="entry name" value="alpha/beta-Hydrolases"/>
    <property type="match status" value="1"/>
</dbReference>